<dbReference type="EMBL" id="CACRUF010000054">
    <property type="protein sequence ID" value="VYU30160.1"/>
    <property type="molecule type" value="Genomic_DNA"/>
</dbReference>
<dbReference type="RefSeq" id="WP_287540126.1">
    <property type="nucleotide sequence ID" value="NZ_CACRUF010000054.1"/>
</dbReference>
<feature type="transmembrane region" description="Helical" evidence="1">
    <location>
        <begin position="102"/>
        <end position="124"/>
    </location>
</feature>
<evidence type="ECO:0000313" key="2">
    <source>
        <dbReference type="EMBL" id="VYU30160.1"/>
    </source>
</evidence>
<dbReference type="AlphaFoldDB" id="A0A6N3DMH0"/>
<keyword evidence="1" id="KW-0472">Membrane</keyword>
<proteinExistence type="predicted"/>
<feature type="transmembrane region" description="Helical" evidence="1">
    <location>
        <begin position="34"/>
        <end position="52"/>
    </location>
</feature>
<feature type="transmembrane region" description="Helical" evidence="1">
    <location>
        <begin position="6"/>
        <end position="22"/>
    </location>
</feature>
<gene>
    <name evidence="2" type="ORF">VDLFYP95_00070</name>
</gene>
<accession>A0A6N3DMH0</accession>
<protein>
    <submittedName>
        <fullName evidence="2">Uncharacterized protein</fullName>
    </submittedName>
</protein>
<keyword evidence="1" id="KW-0812">Transmembrane</keyword>
<organism evidence="2">
    <name type="scientific">Veillonella dispar</name>
    <dbReference type="NCBI Taxonomy" id="39778"/>
    <lineage>
        <taxon>Bacteria</taxon>
        <taxon>Bacillati</taxon>
        <taxon>Bacillota</taxon>
        <taxon>Negativicutes</taxon>
        <taxon>Veillonellales</taxon>
        <taxon>Veillonellaceae</taxon>
        <taxon>Veillonella</taxon>
    </lineage>
</organism>
<name>A0A6N3DMH0_9FIRM</name>
<sequence length="134" mass="15902">MFGISLFLMFLYCLYFIKHPYFELKKVNIKRSKVMLYTEVGFGIFWFILLNTPYYQWVVAKILSITGALFWLVELWLRRGAIIQDSALDEERKDVLIKKAKWDFYTVLPIVICLILMFIFNIIADINSFGDGTY</sequence>
<feature type="transmembrane region" description="Helical" evidence="1">
    <location>
        <begin position="58"/>
        <end position="77"/>
    </location>
</feature>
<reference evidence="2" key="1">
    <citation type="submission" date="2019-11" db="EMBL/GenBank/DDBJ databases">
        <authorList>
            <person name="Feng L."/>
        </authorList>
    </citation>
    <scope>NUCLEOTIDE SEQUENCE</scope>
    <source>
        <strain evidence="2">VdisparLFYP95</strain>
    </source>
</reference>
<evidence type="ECO:0000256" key="1">
    <source>
        <dbReference type="SAM" id="Phobius"/>
    </source>
</evidence>
<keyword evidence="1" id="KW-1133">Transmembrane helix</keyword>